<evidence type="ECO:0000256" key="5">
    <source>
        <dbReference type="ARBA" id="ARBA00022723"/>
    </source>
</evidence>
<evidence type="ECO:0000256" key="2">
    <source>
        <dbReference type="ARBA" id="ARBA00022516"/>
    </source>
</evidence>
<keyword evidence="4 10" id="KW-0441">Lipid A biosynthesis</keyword>
<name>A0A1G8XWY8_9GAMM</name>
<comment type="subcellular location">
    <subcellularLocation>
        <location evidence="10">Cell inner membrane</location>
        <topology evidence="10">Peripheral membrane protein</topology>
        <orientation evidence="10">Cytoplasmic side</orientation>
    </subcellularLocation>
</comment>
<feature type="binding site" evidence="10">
    <location>
        <position position="54"/>
    </location>
    <ligand>
        <name>Mn(2+)</name>
        <dbReference type="ChEBI" id="CHEBI:29035"/>
        <label>1</label>
    </ligand>
</feature>
<dbReference type="AlphaFoldDB" id="A0A1G8XWY8"/>
<evidence type="ECO:0000256" key="7">
    <source>
        <dbReference type="ARBA" id="ARBA00023098"/>
    </source>
</evidence>
<evidence type="ECO:0000256" key="10">
    <source>
        <dbReference type="HAMAP-Rule" id="MF_00575"/>
    </source>
</evidence>
<organism evidence="12 13">
    <name type="scientific">Ferrimonas sediminum</name>
    <dbReference type="NCBI Taxonomy" id="718193"/>
    <lineage>
        <taxon>Bacteria</taxon>
        <taxon>Pseudomonadati</taxon>
        <taxon>Pseudomonadota</taxon>
        <taxon>Gammaproteobacteria</taxon>
        <taxon>Alteromonadales</taxon>
        <taxon>Ferrimonadaceae</taxon>
        <taxon>Ferrimonas</taxon>
    </lineage>
</organism>
<evidence type="ECO:0000256" key="9">
    <source>
        <dbReference type="ARBA" id="ARBA00023211"/>
    </source>
</evidence>
<feature type="binding site" evidence="10">
    <location>
        <position position="91"/>
    </location>
    <ligand>
        <name>Mn(2+)</name>
        <dbReference type="ChEBI" id="CHEBI:29035"/>
        <label>2</label>
    </ligand>
</feature>
<keyword evidence="6 10" id="KW-0378">Hydrolase</keyword>
<keyword evidence="1 10" id="KW-1003">Cell membrane</keyword>
<comment type="function">
    <text evidence="10">Hydrolyzes the pyrophosphate bond of UDP-2,3-diacylglucosamine to yield 2,3-diacylglucosamine 1-phosphate (lipid X) and UMP by catalyzing the attack of water at the alpha-P atom. Involved in the biosynthesis of lipid A, a phosphorylated glycolipid that anchors the lipopolysaccharide to the outer membrane of the cell.</text>
</comment>
<dbReference type="GO" id="GO:0009245">
    <property type="term" value="P:lipid A biosynthetic process"/>
    <property type="evidence" value="ECO:0007669"/>
    <property type="project" value="UniProtKB-UniRule"/>
</dbReference>
<dbReference type="GO" id="GO:0008758">
    <property type="term" value="F:UDP-2,3-diacylglucosamine hydrolase activity"/>
    <property type="evidence" value="ECO:0007669"/>
    <property type="project" value="UniProtKB-UniRule"/>
</dbReference>
<feature type="domain" description="Calcineurin-like phosphoesterase" evidence="11">
    <location>
        <begin position="15"/>
        <end position="211"/>
    </location>
</feature>
<dbReference type="EC" id="3.6.1.54" evidence="10"/>
<dbReference type="RefSeq" id="WP_090367144.1">
    <property type="nucleotide sequence ID" value="NZ_FNEM01000016.1"/>
</dbReference>
<gene>
    <name evidence="10" type="primary">lpxH</name>
    <name evidence="12" type="ORF">SAMN04488540_11628</name>
</gene>
<evidence type="ECO:0000259" key="11">
    <source>
        <dbReference type="Pfam" id="PF00149"/>
    </source>
</evidence>
<dbReference type="HAMAP" id="MF_00575">
    <property type="entry name" value="LpxH"/>
    <property type="match status" value="1"/>
</dbReference>
<dbReference type="PANTHER" id="PTHR34990:SF1">
    <property type="entry name" value="UDP-2,3-DIACYLGLUCOSAMINE HYDROLASE"/>
    <property type="match status" value="1"/>
</dbReference>
<dbReference type="GO" id="GO:0005737">
    <property type="term" value="C:cytoplasm"/>
    <property type="evidence" value="ECO:0007669"/>
    <property type="project" value="InterPro"/>
</dbReference>
<dbReference type="Gene3D" id="3.60.21.10">
    <property type="match status" value="1"/>
</dbReference>
<evidence type="ECO:0000313" key="12">
    <source>
        <dbReference type="EMBL" id="SDJ95119.1"/>
    </source>
</evidence>
<accession>A0A1G8XWY8</accession>
<comment type="cofactor">
    <cofactor evidence="10">
        <name>Mn(2+)</name>
        <dbReference type="ChEBI" id="CHEBI:29035"/>
    </cofactor>
    <text evidence="10">Binds 2 Mn(2+) ions per subunit in a binuclear metal center.</text>
</comment>
<feature type="binding site" evidence="10">
    <location>
        <begin position="91"/>
        <end position="92"/>
    </location>
    <ligand>
        <name>substrate</name>
    </ligand>
</feature>
<sequence>MKTDNLQRVAASGPRTLFIGDLHLSAERPDITHAFARFLAKELPGADALYILGDLFEAWIGDDDLTEFNLEVASLLHQARQFAPIYYIHGNRDFLIGPDFAKRAGLVLLPEVDTLDLYGVPTVILHGDSLCTADTEYQKFRRLRNKPWFRLVLLSLPLKLRRALARRARAKSKVATSGKDQSIMDVTPRAVDRLMQQTQTHRMIHGHTHRPAVHQLNDERQRLVVGDWYQQDSVLLVTPEQCQLSSQALPST</sequence>
<dbReference type="NCBIfam" id="TIGR01854">
    <property type="entry name" value="lipid_A_lpxH"/>
    <property type="match status" value="1"/>
</dbReference>
<evidence type="ECO:0000256" key="6">
    <source>
        <dbReference type="ARBA" id="ARBA00022801"/>
    </source>
</evidence>
<protein>
    <recommendedName>
        <fullName evidence="10">UDP-2,3-diacylglucosamine hydrolase</fullName>
        <ecNumber evidence="10">3.6.1.54</ecNumber>
    </recommendedName>
    <alternativeName>
        <fullName evidence="10">UDP-2,3-diacylglucosamine diphosphatase</fullName>
    </alternativeName>
</protein>
<feature type="binding site" evidence="10">
    <location>
        <position position="21"/>
    </location>
    <ligand>
        <name>Mn(2+)</name>
        <dbReference type="ChEBI" id="CHEBI:29035"/>
        <label>1</label>
    </ligand>
</feature>
<dbReference type="NCBIfam" id="NF003743">
    <property type="entry name" value="PRK05340.1"/>
    <property type="match status" value="1"/>
</dbReference>
<feature type="binding site" evidence="10">
    <location>
        <position position="207"/>
    </location>
    <ligand>
        <name>Mn(2+)</name>
        <dbReference type="ChEBI" id="CHEBI:29035"/>
        <label>2</label>
    </ligand>
</feature>
<dbReference type="OrthoDB" id="9783283at2"/>
<dbReference type="Proteomes" id="UP000199527">
    <property type="component" value="Unassembled WGS sequence"/>
</dbReference>
<keyword evidence="7 10" id="KW-0443">Lipid metabolism</keyword>
<feature type="binding site" evidence="10">
    <location>
        <position position="54"/>
    </location>
    <ligand>
        <name>Mn(2+)</name>
        <dbReference type="ChEBI" id="CHEBI:29035"/>
        <label>2</label>
    </ligand>
</feature>
<keyword evidence="2 10" id="KW-0444">Lipid biosynthesis</keyword>
<dbReference type="Pfam" id="PF00149">
    <property type="entry name" value="Metallophos"/>
    <property type="match status" value="1"/>
</dbReference>
<dbReference type="SUPFAM" id="SSF56300">
    <property type="entry name" value="Metallo-dependent phosphatases"/>
    <property type="match status" value="1"/>
</dbReference>
<evidence type="ECO:0000313" key="13">
    <source>
        <dbReference type="Proteomes" id="UP000199527"/>
    </source>
</evidence>
<dbReference type="GO" id="GO:0030145">
    <property type="term" value="F:manganese ion binding"/>
    <property type="evidence" value="ECO:0007669"/>
    <property type="project" value="UniProtKB-UniRule"/>
</dbReference>
<feature type="binding site" evidence="10">
    <location>
        <position position="172"/>
    </location>
    <ligand>
        <name>substrate</name>
    </ligand>
</feature>
<dbReference type="PANTHER" id="PTHR34990">
    <property type="entry name" value="UDP-2,3-DIACYLGLUCOSAMINE HYDROLASE-RELATED"/>
    <property type="match status" value="1"/>
</dbReference>
<evidence type="ECO:0000256" key="1">
    <source>
        <dbReference type="ARBA" id="ARBA00022475"/>
    </source>
</evidence>
<comment type="similarity">
    <text evidence="10">Belongs to the LpxH family.</text>
</comment>
<reference evidence="13" key="1">
    <citation type="submission" date="2016-10" db="EMBL/GenBank/DDBJ databases">
        <authorList>
            <person name="Varghese N."/>
            <person name="Submissions S."/>
        </authorList>
    </citation>
    <scope>NUCLEOTIDE SEQUENCE [LARGE SCALE GENOMIC DNA]</scope>
    <source>
        <strain evidence="13">DSM 23317</strain>
    </source>
</reference>
<feature type="binding site" evidence="10">
    <location>
        <position position="207"/>
    </location>
    <ligand>
        <name>substrate</name>
    </ligand>
</feature>
<dbReference type="InterPro" id="IPR043461">
    <property type="entry name" value="LpxH-like"/>
</dbReference>
<dbReference type="UniPathway" id="UPA00359">
    <property type="reaction ID" value="UER00480"/>
</dbReference>
<feature type="binding site" evidence="10">
    <location>
        <position position="179"/>
    </location>
    <ligand>
        <name>substrate</name>
    </ligand>
</feature>
<proteinExistence type="inferred from homology"/>
<feature type="binding site" evidence="10">
    <location>
        <position position="134"/>
    </location>
    <ligand>
        <name>substrate</name>
    </ligand>
</feature>
<comment type="pathway">
    <text evidence="10">Glycolipid biosynthesis; lipid IV(A) biosynthesis; lipid IV(A) from (3R)-3-hydroxytetradecanoyl-[acyl-carrier-protein] and UDP-N-acetyl-alpha-D-glucosamine: step 4/6.</text>
</comment>
<dbReference type="InterPro" id="IPR004843">
    <property type="entry name" value="Calcineurin-like_PHP"/>
</dbReference>
<comment type="catalytic activity">
    <reaction evidence="10">
        <text>UDP-2-N,3-O-bis[(3R)-3-hydroxytetradecanoyl]-alpha-D-glucosamine + H2O = 2-N,3-O-bis[(3R)-3-hydroxytetradecanoyl]-alpha-D-glucosaminyl 1-phosphate + UMP + 2 H(+)</text>
        <dbReference type="Rhea" id="RHEA:25213"/>
        <dbReference type="ChEBI" id="CHEBI:15377"/>
        <dbReference type="ChEBI" id="CHEBI:15378"/>
        <dbReference type="ChEBI" id="CHEBI:57865"/>
        <dbReference type="ChEBI" id="CHEBI:57957"/>
        <dbReference type="ChEBI" id="CHEBI:78847"/>
        <dbReference type="EC" id="3.6.1.54"/>
    </reaction>
</comment>
<evidence type="ECO:0000256" key="3">
    <source>
        <dbReference type="ARBA" id="ARBA00022519"/>
    </source>
</evidence>
<dbReference type="CDD" id="cd07398">
    <property type="entry name" value="MPP_YbbF-LpxH"/>
    <property type="match status" value="1"/>
</dbReference>
<dbReference type="EMBL" id="FNEM01000016">
    <property type="protein sequence ID" value="SDJ95119.1"/>
    <property type="molecule type" value="Genomic_DNA"/>
</dbReference>
<keyword evidence="9 10" id="KW-0464">Manganese</keyword>
<evidence type="ECO:0000256" key="8">
    <source>
        <dbReference type="ARBA" id="ARBA00023136"/>
    </source>
</evidence>
<keyword evidence="13" id="KW-1185">Reference proteome</keyword>
<feature type="binding site" evidence="10">
    <location>
        <position position="23"/>
    </location>
    <ligand>
        <name>Mn(2+)</name>
        <dbReference type="ChEBI" id="CHEBI:29035"/>
        <label>1</label>
    </ligand>
</feature>
<dbReference type="InterPro" id="IPR010138">
    <property type="entry name" value="UDP-diacylglucosamine_Hdrlase"/>
</dbReference>
<feature type="binding site" evidence="10">
    <location>
        <position position="176"/>
    </location>
    <ligand>
        <name>substrate</name>
    </ligand>
</feature>
<keyword evidence="8 10" id="KW-0472">Membrane</keyword>
<feature type="binding site" evidence="10">
    <location>
        <position position="126"/>
    </location>
    <ligand>
        <name>Mn(2+)</name>
        <dbReference type="ChEBI" id="CHEBI:29035"/>
        <label>2</label>
    </ligand>
</feature>
<dbReference type="GO" id="GO:0019897">
    <property type="term" value="C:extrinsic component of plasma membrane"/>
    <property type="evidence" value="ECO:0007669"/>
    <property type="project" value="UniProtKB-UniRule"/>
</dbReference>
<keyword evidence="3 10" id="KW-0997">Cell inner membrane</keyword>
<keyword evidence="5 10" id="KW-0479">Metal-binding</keyword>
<dbReference type="InterPro" id="IPR029052">
    <property type="entry name" value="Metallo-depent_PP-like"/>
</dbReference>
<evidence type="ECO:0000256" key="4">
    <source>
        <dbReference type="ARBA" id="ARBA00022556"/>
    </source>
</evidence>
<feature type="binding site" evidence="10">
    <location>
        <position position="209"/>
    </location>
    <ligand>
        <name>Mn(2+)</name>
        <dbReference type="ChEBI" id="CHEBI:29035"/>
        <label>1</label>
    </ligand>
</feature>